<dbReference type="EMBL" id="SOCP01000018">
    <property type="protein sequence ID" value="TDV42239.1"/>
    <property type="molecule type" value="Genomic_DNA"/>
</dbReference>
<dbReference type="AlphaFoldDB" id="A0A4R7UZ92"/>
<evidence type="ECO:0000256" key="3">
    <source>
        <dbReference type="ARBA" id="ARBA00023163"/>
    </source>
</evidence>
<dbReference type="InterPro" id="IPR036388">
    <property type="entry name" value="WH-like_DNA-bd_sf"/>
</dbReference>
<sequence length="166" mass="18735">MNDHVARIQAEWARERPDLDVSPQGVIGRLHRLAGHLTEQLCVVYRRYGLGEGEFDVLAALRRAGEPFERAPGELARFTMVTTGAMTKRLDRLERDGLVTRRHSAADGRGRVVALTKAGRELIDRAFTEHMANEHRLLSTLSENEKNQLETLLTRWLDDVEPNGAV</sequence>
<organism evidence="5 6">
    <name type="scientific">Actinophytocola oryzae</name>
    <dbReference type="NCBI Taxonomy" id="502181"/>
    <lineage>
        <taxon>Bacteria</taxon>
        <taxon>Bacillati</taxon>
        <taxon>Actinomycetota</taxon>
        <taxon>Actinomycetes</taxon>
        <taxon>Pseudonocardiales</taxon>
        <taxon>Pseudonocardiaceae</taxon>
    </lineage>
</organism>
<dbReference type="InterPro" id="IPR036390">
    <property type="entry name" value="WH_DNA-bd_sf"/>
</dbReference>
<dbReference type="PROSITE" id="PS01117">
    <property type="entry name" value="HTH_MARR_1"/>
    <property type="match status" value="1"/>
</dbReference>
<evidence type="ECO:0000313" key="5">
    <source>
        <dbReference type="EMBL" id="TDV42239.1"/>
    </source>
</evidence>
<evidence type="ECO:0000256" key="2">
    <source>
        <dbReference type="ARBA" id="ARBA00023125"/>
    </source>
</evidence>
<dbReference type="GO" id="GO:0003700">
    <property type="term" value="F:DNA-binding transcription factor activity"/>
    <property type="evidence" value="ECO:0007669"/>
    <property type="project" value="InterPro"/>
</dbReference>
<dbReference type="InterPro" id="IPR000835">
    <property type="entry name" value="HTH_MarR-typ"/>
</dbReference>
<dbReference type="Proteomes" id="UP000294927">
    <property type="component" value="Unassembled WGS sequence"/>
</dbReference>
<dbReference type="PROSITE" id="PS50995">
    <property type="entry name" value="HTH_MARR_2"/>
    <property type="match status" value="1"/>
</dbReference>
<feature type="domain" description="HTH marR-type" evidence="4">
    <location>
        <begin position="23"/>
        <end position="158"/>
    </location>
</feature>
<evidence type="ECO:0000256" key="1">
    <source>
        <dbReference type="ARBA" id="ARBA00023015"/>
    </source>
</evidence>
<keyword evidence="6" id="KW-1185">Reference proteome</keyword>
<dbReference type="Pfam" id="PF12802">
    <property type="entry name" value="MarR_2"/>
    <property type="match status" value="1"/>
</dbReference>
<keyword evidence="2 5" id="KW-0238">DNA-binding</keyword>
<protein>
    <submittedName>
        <fullName evidence="5">DNA-binding MarR family transcriptional regulator</fullName>
    </submittedName>
</protein>
<dbReference type="InterPro" id="IPR023187">
    <property type="entry name" value="Tscrpt_reg_MarR-type_CS"/>
</dbReference>
<comment type="caution">
    <text evidence="5">The sequence shown here is derived from an EMBL/GenBank/DDBJ whole genome shotgun (WGS) entry which is preliminary data.</text>
</comment>
<dbReference type="PANTHER" id="PTHR42756">
    <property type="entry name" value="TRANSCRIPTIONAL REGULATOR, MARR"/>
    <property type="match status" value="1"/>
</dbReference>
<proteinExistence type="predicted"/>
<evidence type="ECO:0000313" key="6">
    <source>
        <dbReference type="Proteomes" id="UP000294927"/>
    </source>
</evidence>
<dbReference type="SUPFAM" id="SSF46785">
    <property type="entry name" value="Winged helix' DNA-binding domain"/>
    <property type="match status" value="1"/>
</dbReference>
<dbReference type="PANTHER" id="PTHR42756:SF1">
    <property type="entry name" value="TRANSCRIPTIONAL REPRESSOR OF EMRAB OPERON"/>
    <property type="match status" value="1"/>
</dbReference>
<keyword evidence="1" id="KW-0805">Transcription regulation</keyword>
<evidence type="ECO:0000259" key="4">
    <source>
        <dbReference type="PROSITE" id="PS50995"/>
    </source>
</evidence>
<reference evidence="5 6" key="1">
    <citation type="submission" date="2019-03" db="EMBL/GenBank/DDBJ databases">
        <title>Genomic Encyclopedia of Archaeal and Bacterial Type Strains, Phase II (KMG-II): from individual species to whole genera.</title>
        <authorList>
            <person name="Goeker M."/>
        </authorList>
    </citation>
    <scope>NUCLEOTIDE SEQUENCE [LARGE SCALE GENOMIC DNA]</scope>
    <source>
        <strain evidence="5 6">DSM 45499</strain>
    </source>
</reference>
<gene>
    <name evidence="5" type="ORF">CLV71_118109</name>
</gene>
<name>A0A4R7UZ92_9PSEU</name>
<dbReference type="PRINTS" id="PR00598">
    <property type="entry name" value="HTHMARR"/>
</dbReference>
<dbReference type="SMART" id="SM00347">
    <property type="entry name" value="HTH_MARR"/>
    <property type="match status" value="1"/>
</dbReference>
<dbReference type="GO" id="GO:0003677">
    <property type="term" value="F:DNA binding"/>
    <property type="evidence" value="ECO:0007669"/>
    <property type="project" value="UniProtKB-KW"/>
</dbReference>
<accession>A0A4R7UZ92</accession>
<dbReference type="RefSeq" id="WP_208297929.1">
    <property type="nucleotide sequence ID" value="NZ_SOCP01000018.1"/>
</dbReference>
<keyword evidence="3" id="KW-0804">Transcription</keyword>
<dbReference type="Gene3D" id="1.10.10.10">
    <property type="entry name" value="Winged helix-like DNA-binding domain superfamily/Winged helix DNA-binding domain"/>
    <property type="match status" value="1"/>
</dbReference>